<evidence type="ECO:0000313" key="5">
    <source>
        <dbReference type="EMBL" id="MBP1467815.1"/>
    </source>
</evidence>
<dbReference type="SUPFAM" id="SSF82171">
    <property type="entry name" value="DPP6 N-terminal domain-like"/>
    <property type="match status" value="1"/>
</dbReference>
<dbReference type="Gene3D" id="3.40.50.1820">
    <property type="entry name" value="alpha/beta hydrolase"/>
    <property type="match status" value="1"/>
</dbReference>
<feature type="compositionally biased region" description="Basic and acidic residues" evidence="3">
    <location>
        <begin position="167"/>
        <end position="179"/>
    </location>
</feature>
<proteinExistence type="predicted"/>
<dbReference type="InterPro" id="IPR011042">
    <property type="entry name" value="6-blade_b-propeller_TolB-like"/>
</dbReference>
<dbReference type="Pfam" id="PF00326">
    <property type="entry name" value="Peptidase_S9"/>
    <property type="match status" value="1"/>
</dbReference>
<evidence type="ECO:0000313" key="6">
    <source>
        <dbReference type="Proteomes" id="UP001193081"/>
    </source>
</evidence>
<reference evidence="5 6" key="1">
    <citation type="submission" date="2021-03" db="EMBL/GenBank/DDBJ databases">
        <authorList>
            <person name="Grouzdev D.S."/>
        </authorList>
    </citation>
    <scope>NUCLEOTIDE SEQUENCE [LARGE SCALE GENOMIC DNA]</scope>
    <source>
        <strain evidence="5 6">M50-1</strain>
    </source>
</reference>
<dbReference type="EMBL" id="SIJK02000043">
    <property type="protein sequence ID" value="MBP1467815.1"/>
    <property type="molecule type" value="Genomic_DNA"/>
</dbReference>
<evidence type="ECO:0000256" key="3">
    <source>
        <dbReference type="SAM" id="MobiDB-lite"/>
    </source>
</evidence>
<keyword evidence="2" id="KW-0645">Protease</keyword>
<feature type="domain" description="Peptidase S9 prolyl oligopeptidase catalytic" evidence="4">
    <location>
        <begin position="483"/>
        <end position="687"/>
    </location>
</feature>
<dbReference type="PANTHER" id="PTHR42776:SF27">
    <property type="entry name" value="DIPEPTIDYL PEPTIDASE FAMILY MEMBER 6"/>
    <property type="match status" value="1"/>
</dbReference>
<sequence>MSHRNSCVRIGSVDTQRTPITVEDLYSLGSLEDVRISPDGQSIVSVHVTIAKRENRYHRRLLLTSVATGHSRRFTHGLFDHQPRWNPDGQSLVFVSRRDDPHGQLYRIQLAGGEAQQLTAMPNGASDPVWSPDGRQIAFLAPVSEEERASEHDEPSPAPATAWDAQRAGEQRRHEEEQRIDPRVITRLPYRSDTSFFDHRRRHVYVIDVPLDDVEQLPRPRRLTDGDIHFGALTWMPDGQSLLTTATRDPEADSLFAFYDVLRLPLSGAQPIILTKPGFSYFDPQPSPDGTKIAFLCLDEQKLLADGNRVAIIPAEGGEPEDLTAHTDLNVEQFRWQPDSQGIIFTAGWRGDQHLYSLGLPDTPTYRNGITLVPGLRMVNGFDVARDGTIAFLASSPANPGELFLRHLDGTERQLTTLNQAYLDQRIVLPLNEILYLAPDGQEVQGWAIYPPAWQPDQPHPMIVSIHGGPHTMWGPAFRSMWHEWQTMAAAGYVVFFCNPRGSEGYGEQWRDAIRGNWGYADAPDIEAGVDAMLSRGGIDPARLAVTGGSYGGYMTAWLLAHTDRFVCGVAARGVYNLISHPSTSDAHELIEIEFNGYPWEMAEELWVHSPLAHAHKITAPLLLLHSECDYRVPISEAEQLFSFLRRQKKVVELVRYPREGHELTRTGEPAHRVDHMRRALAWFDRYC</sequence>
<organism evidence="5 6">
    <name type="scientific">Candidatus Chloroploca mongolica</name>
    <dbReference type="NCBI Taxonomy" id="2528176"/>
    <lineage>
        <taxon>Bacteria</taxon>
        <taxon>Bacillati</taxon>
        <taxon>Chloroflexota</taxon>
        <taxon>Chloroflexia</taxon>
        <taxon>Chloroflexales</taxon>
        <taxon>Chloroflexineae</taxon>
        <taxon>Oscillochloridaceae</taxon>
        <taxon>Candidatus Chloroploca</taxon>
    </lineage>
</organism>
<dbReference type="InterPro" id="IPR029058">
    <property type="entry name" value="AB_hydrolase_fold"/>
</dbReference>
<keyword evidence="1" id="KW-0378">Hydrolase</keyword>
<evidence type="ECO:0000256" key="2">
    <source>
        <dbReference type="ARBA" id="ARBA00022825"/>
    </source>
</evidence>
<keyword evidence="6" id="KW-1185">Reference proteome</keyword>
<dbReference type="SUPFAM" id="SSF53474">
    <property type="entry name" value="alpha/beta-Hydrolases"/>
    <property type="match status" value="1"/>
</dbReference>
<dbReference type="Gene3D" id="2.120.10.30">
    <property type="entry name" value="TolB, C-terminal domain"/>
    <property type="match status" value="2"/>
</dbReference>
<feature type="region of interest" description="Disordered" evidence="3">
    <location>
        <begin position="144"/>
        <end position="179"/>
    </location>
</feature>
<evidence type="ECO:0000259" key="4">
    <source>
        <dbReference type="Pfam" id="PF00326"/>
    </source>
</evidence>
<protein>
    <submittedName>
        <fullName evidence="5">S9 family peptidase</fullName>
    </submittedName>
</protein>
<dbReference type="PANTHER" id="PTHR42776">
    <property type="entry name" value="SERINE PEPTIDASE S9 FAMILY MEMBER"/>
    <property type="match status" value="1"/>
</dbReference>
<evidence type="ECO:0000256" key="1">
    <source>
        <dbReference type="ARBA" id="ARBA00022801"/>
    </source>
</evidence>
<comment type="caution">
    <text evidence="5">The sequence shown here is derived from an EMBL/GenBank/DDBJ whole genome shotgun (WGS) entry which is preliminary data.</text>
</comment>
<accession>A0ABS4DEE9</accession>
<dbReference type="InterPro" id="IPR001375">
    <property type="entry name" value="Peptidase_S9_cat"/>
</dbReference>
<gene>
    <name evidence="5" type="ORF">EYB53_019020</name>
</gene>
<dbReference type="Proteomes" id="UP001193081">
    <property type="component" value="Unassembled WGS sequence"/>
</dbReference>
<keyword evidence="2" id="KW-0720">Serine protease</keyword>
<name>A0ABS4DEE9_9CHLR</name>
<dbReference type="Pfam" id="PF07676">
    <property type="entry name" value="PD40"/>
    <property type="match status" value="2"/>
</dbReference>
<dbReference type="InterPro" id="IPR011659">
    <property type="entry name" value="WD40"/>
</dbReference>
<feature type="compositionally biased region" description="Basic and acidic residues" evidence="3">
    <location>
        <begin position="145"/>
        <end position="155"/>
    </location>
</feature>